<dbReference type="PANTHER" id="PTHR37468:SF1">
    <property type="entry name" value="SULFATE TRANSPORTER CYSZ"/>
    <property type="match status" value="1"/>
</dbReference>
<evidence type="ECO:0000256" key="7">
    <source>
        <dbReference type="ARBA" id="ARBA00022989"/>
    </source>
</evidence>
<keyword evidence="4" id="KW-0997">Cell inner membrane</keyword>
<evidence type="ECO:0000256" key="4">
    <source>
        <dbReference type="ARBA" id="ARBA00022519"/>
    </source>
</evidence>
<organism evidence="11 12">
    <name type="scientific">Parasediminibacterium paludis</name>
    <dbReference type="NCBI Taxonomy" id="908966"/>
    <lineage>
        <taxon>Bacteria</taxon>
        <taxon>Pseudomonadati</taxon>
        <taxon>Bacteroidota</taxon>
        <taxon>Chitinophagia</taxon>
        <taxon>Chitinophagales</taxon>
        <taxon>Chitinophagaceae</taxon>
        <taxon>Parasediminibacterium</taxon>
    </lineage>
</organism>
<evidence type="ECO:0000256" key="10">
    <source>
        <dbReference type="SAM" id="Phobius"/>
    </source>
</evidence>
<evidence type="ECO:0000256" key="3">
    <source>
        <dbReference type="ARBA" id="ARBA00022475"/>
    </source>
</evidence>
<dbReference type="EMBL" id="JBHSDC010000012">
    <property type="protein sequence ID" value="MFC4231828.1"/>
    <property type="molecule type" value="Genomic_DNA"/>
</dbReference>
<proteinExistence type="predicted"/>
<evidence type="ECO:0000313" key="11">
    <source>
        <dbReference type="EMBL" id="MFC4231828.1"/>
    </source>
</evidence>
<keyword evidence="5" id="KW-0028">Amino-acid biosynthesis</keyword>
<feature type="transmembrane region" description="Helical" evidence="10">
    <location>
        <begin position="70"/>
        <end position="90"/>
    </location>
</feature>
<keyword evidence="3" id="KW-1003">Cell membrane</keyword>
<dbReference type="PANTHER" id="PTHR37468">
    <property type="entry name" value="SULFATE TRANSPORTER CYSZ"/>
    <property type="match status" value="1"/>
</dbReference>
<feature type="transmembrane region" description="Helical" evidence="10">
    <location>
        <begin position="24"/>
        <end position="46"/>
    </location>
</feature>
<evidence type="ECO:0000256" key="5">
    <source>
        <dbReference type="ARBA" id="ARBA00022605"/>
    </source>
</evidence>
<dbReference type="Proteomes" id="UP001595906">
    <property type="component" value="Unassembled WGS sequence"/>
</dbReference>
<keyword evidence="9 10" id="KW-0472">Membrane</keyword>
<keyword evidence="7 10" id="KW-1133">Transmembrane helix</keyword>
<feature type="transmembrane region" description="Helical" evidence="10">
    <location>
        <begin position="228"/>
        <end position="249"/>
    </location>
</feature>
<dbReference type="InterPro" id="IPR059112">
    <property type="entry name" value="CysZ/EI24"/>
</dbReference>
<evidence type="ECO:0000256" key="6">
    <source>
        <dbReference type="ARBA" id="ARBA00022692"/>
    </source>
</evidence>
<keyword evidence="8" id="KW-0764">Sulfate transport</keyword>
<evidence type="ECO:0000256" key="8">
    <source>
        <dbReference type="ARBA" id="ARBA00023032"/>
    </source>
</evidence>
<evidence type="ECO:0000256" key="9">
    <source>
        <dbReference type="ARBA" id="ARBA00023136"/>
    </source>
</evidence>
<evidence type="ECO:0000256" key="1">
    <source>
        <dbReference type="ARBA" id="ARBA00004141"/>
    </source>
</evidence>
<keyword evidence="12" id="KW-1185">Reference proteome</keyword>
<dbReference type="InterPro" id="IPR050480">
    <property type="entry name" value="CysZ-like"/>
</dbReference>
<feature type="transmembrane region" description="Helical" evidence="10">
    <location>
        <begin position="156"/>
        <end position="182"/>
    </location>
</feature>
<comment type="caution">
    <text evidence="11">The sequence shown here is derived from an EMBL/GenBank/DDBJ whole genome shotgun (WGS) entry which is preliminary data.</text>
</comment>
<evidence type="ECO:0000256" key="2">
    <source>
        <dbReference type="ARBA" id="ARBA00022448"/>
    </source>
</evidence>
<keyword evidence="6 10" id="KW-0812">Transmembrane</keyword>
<accession>A0ABV8PVA1</accession>
<reference evidence="12" key="1">
    <citation type="journal article" date="2019" name="Int. J. Syst. Evol. Microbiol.">
        <title>The Global Catalogue of Microorganisms (GCM) 10K type strain sequencing project: providing services to taxonomists for standard genome sequencing and annotation.</title>
        <authorList>
            <consortium name="The Broad Institute Genomics Platform"/>
            <consortium name="The Broad Institute Genome Sequencing Center for Infectious Disease"/>
            <person name="Wu L."/>
            <person name="Ma J."/>
        </authorList>
    </citation>
    <scope>NUCLEOTIDE SEQUENCE [LARGE SCALE GENOMIC DNA]</scope>
    <source>
        <strain evidence="12">CECT 8010</strain>
    </source>
</reference>
<comment type="subcellular location">
    <subcellularLocation>
        <location evidence="1">Membrane</location>
        <topology evidence="1">Multi-pass membrane protein</topology>
    </subcellularLocation>
</comment>
<protein>
    <submittedName>
        <fullName evidence="11">EI24 domain-containing protein</fullName>
    </submittedName>
</protein>
<gene>
    <name evidence="11" type="ORF">ACFOW1_07995</name>
</gene>
<keyword evidence="2" id="KW-0813">Transport</keyword>
<dbReference type="Pfam" id="PF07264">
    <property type="entry name" value="EI24"/>
    <property type="match status" value="1"/>
</dbReference>
<name>A0ABV8PVA1_9BACT</name>
<evidence type="ECO:0000313" key="12">
    <source>
        <dbReference type="Proteomes" id="UP001595906"/>
    </source>
</evidence>
<sequence>MLKEIIIAIQAYFKAHQFIQKHKLWKWILIPGIIYTILFMVSMYYFGKTSNNFIEFLSLKTGLKVWLDKINSGFLGFLFTLGSLILWVAMMLFYFSLFKYLFLIVGSPVFAFLSEKTEAILEGKSYPFSFLQLTQDIIRGIRIAGRNALWQTVYSFSILIVSIIPVAGWLMPVMALLVECYYYGFSMLDYSMERNKKSAAESIAYVGSHKGLAIGNGLVFYMMHFVPFIGWVLAPAYSVIAATLSIIAVKEKQVVYVNQPK</sequence>
<dbReference type="RefSeq" id="WP_379013433.1">
    <property type="nucleotide sequence ID" value="NZ_JBHSDC010000012.1"/>
</dbReference>